<sequence length="185" mass="20392">MKMRLLRVTLPFVLIGSLAANEKMVLADLESMRSGMNWRAVNDGVMGGLSQGGAAVDESGRLVFEGKISLENNGGFSSIRSSGREMDLSGFEGIELKVKGDGRKYYLTARTKGGWRVAFWSPIQPAKGEWVTVKVPFSDFYATSFGRKLPGVKFKTDQITSIGFMLYDKKDGDFHLEVESIGAYK</sequence>
<evidence type="ECO:0000313" key="4">
    <source>
        <dbReference type="EMBL" id="MFD2157842.1"/>
    </source>
</evidence>
<dbReference type="InterPro" id="IPR013857">
    <property type="entry name" value="NADH-UbQ_OxRdtase-assoc_prot30"/>
</dbReference>
<keyword evidence="2" id="KW-0732">Signal</keyword>
<organism evidence="4 5">
    <name type="scientific">Rubritalea tangerina</name>
    <dbReference type="NCBI Taxonomy" id="430798"/>
    <lineage>
        <taxon>Bacteria</taxon>
        <taxon>Pseudomonadati</taxon>
        <taxon>Verrucomicrobiota</taxon>
        <taxon>Verrucomicrobiia</taxon>
        <taxon>Verrucomicrobiales</taxon>
        <taxon>Rubritaleaceae</taxon>
        <taxon>Rubritalea</taxon>
    </lineage>
</organism>
<dbReference type="PANTHER" id="PTHR13194">
    <property type="entry name" value="COMPLEX I INTERMEDIATE-ASSOCIATED PROTEIN 30"/>
    <property type="match status" value="1"/>
</dbReference>
<evidence type="ECO:0000259" key="3">
    <source>
        <dbReference type="Pfam" id="PF08547"/>
    </source>
</evidence>
<gene>
    <name evidence="4" type="ORF">ACFSW8_02900</name>
</gene>
<comment type="caution">
    <text evidence="4">The sequence shown here is derived from an EMBL/GenBank/DDBJ whole genome shotgun (WGS) entry which is preliminary data.</text>
</comment>
<evidence type="ECO:0000313" key="5">
    <source>
        <dbReference type="Proteomes" id="UP001597389"/>
    </source>
</evidence>
<dbReference type="SUPFAM" id="SSF49785">
    <property type="entry name" value="Galactose-binding domain-like"/>
    <property type="match status" value="1"/>
</dbReference>
<evidence type="ECO:0000256" key="1">
    <source>
        <dbReference type="ARBA" id="ARBA00007884"/>
    </source>
</evidence>
<evidence type="ECO:0000256" key="2">
    <source>
        <dbReference type="SAM" id="SignalP"/>
    </source>
</evidence>
<feature type="domain" description="NADH:ubiquinone oxidoreductase intermediate-associated protein 30" evidence="3">
    <location>
        <begin position="30"/>
        <end position="178"/>
    </location>
</feature>
<keyword evidence="5" id="KW-1185">Reference proteome</keyword>
<feature type="chain" id="PRO_5045143783" evidence="2">
    <location>
        <begin position="20"/>
        <end position="185"/>
    </location>
</feature>
<dbReference type="EMBL" id="JBHUJB010000013">
    <property type="protein sequence ID" value="MFD2157842.1"/>
    <property type="molecule type" value="Genomic_DNA"/>
</dbReference>
<proteinExistence type="inferred from homology"/>
<dbReference type="Pfam" id="PF08547">
    <property type="entry name" value="CIA30"/>
    <property type="match status" value="1"/>
</dbReference>
<feature type="signal peptide" evidence="2">
    <location>
        <begin position="1"/>
        <end position="19"/>
    </location>
</feature>
<reference evidence="5" key="1">
    <citation type="journal article" date="2019" name="Int. J. Syst. Evol. Microbiol.">
        <title>The Global Catalogue of Microorganisms (GCM) 10K type strain sequencing project: providing services to taxonomists for standard genome sequencing and annotation.</title>
        <authorList>
            <consortium name="The Broad Institute Genomics Platform"/>
            <consortium name="The Broad Institute Genome Sequencing Center for Infectious Disease"/>
            <person name="Wu L."/>
            <person name="Ma J."/>
        </authorList>
    </citation>
    <scope>NUCLEOTIDE SEQUENCE [LARGE SCALE GENOMIC DNA]</scope>
    <source>
        <strain evidence="5">CCUG 57942</strain>
    </source>
</reference>
<accession>A0ABW4Z845</accession>
<dbReference type="Proteomes" id="UP001597389">
    <property type="component" value="Unassembled WGS sequence"/>
</dbReference>
<comment type="similarity">
    <text evidence="1">Belongs to the CIA30 family.</text>
</comment>
<dbReference type="RefSeq" id="WP_377177393.1">
    <property type="nucleotide sequence ID" value="NZ_JBHUJB010000013.1"/>
</dbReference>
<dbReference type="PANTHER" id="PTHR13194:SF19">
    <property type="entry name" value="NAD(P)-BINDING ROSSMANN-FOLD SUPERFAMILY PROTEIN"/>
    <property type="match status" value="1"/>
</dbReference>
<dbReference type="InterPro" id="IPR008979">
    <property type="entry name" value="Galactose-bd-like_sf"/>
</dbReference>
<name>A0ABW4Z845_9BACT</name>
<protein>
    <submittedName>
        <fullName evidence="4">CIA30 family protein</fullName>
    </submittedName>
</protein>
<dbReference type="InterPro" id="IPR039131">
    <property type="entry name" value="NDUFAF1"/>
</dbReference>